<dbReference type="EMBL" id="JAXQNO010000006">
    <property type="protein sequence ID" value="KAK4796584.1"/>
    <property type="molecule type" value="Genomic_DNA"/>
</dbReference>
<evidence type="ECO:0000313" key="1">
    <source>
        <dbReference type="EMBL" id="KAK4796584.1"/>
    </source>
</evidence>
<comment type="caution">
    <text evidence="1">The sequence shown here is derived from an EMBL/GenBank/DDBJ whole genome shotgun (WGS) entry which is preliminary data.</text>
</comment>
<dbReference type="AlphaFoldDB" id="A0AAN7M1E7"/>
<reference evidence="1 2" key="1">
    <citation type="journal article" date="2023" name="Hortic Res">
        <title>Pangenome of water caltrop reveals structural variations and asymmetric subgenome divergence after allopolyploidization.</title>
        <authorList>
            <person name="Zhang X."/>
            <person name="Chen Y."/>
            <person name="Wang L."/>
            <person name="Yuan Y."/>
            <person name="Fang M."/>
            <person name="Shi L."/>
            <person name="Lu R."/>
            <person name="Comes H.P."/>
            <person name="Ma Y."/>
            <person name="Chen Y."/>
            <person name="Huang G."/>
            <person name="Zhou Y."/>
            <person name="Zheng Z."/>
            <person name="Qiu Y."/>
        </authorList>
    </citation>
    <scope>NUCLEOTIDE SEQUENCE [LARGE SCALE GENOMIC DNA]</scope>
    <source>
        <strain evidence="1">F231</strain>
    </source>
</reference>
<keyword evidence="2" id="KW-1185">Reference proteome</keyword>
<organism evidence="1 2">
    <name type="scientific">Trapa natans</name>
    <name type="common">Water chestnut</name>
    <dbReference type="NCBI Taxonomy" id="22666"/>
    <lineage>
        <taxon>Eukaryota</taxon>
        <taxon>Viridiplantae</taxon>
        <taxon>Streptophyta</taxon>
        <taxon>Embryophyta</taxon>
        <taxon>Tracheophyta</taxon>
        <taxon>Spermatophyta</taxon>
        <taxon>Magnoliopsida</taxon>
        <taxon>eudicotyledons</taxon>
        <taxon>Gunneridae</taxon>
        <taxon>Pentapetalae</taxon>
        <taxon>rosids</taxon>
        <taxon>malvids</taxon>
        <taxon>Myrtales</taxon>
        <taxon>Lythraceae</taxon>
        <taxon>Trapa</taxon>
    </lineage>
</organism>
<proteinExistence type="predicted"/>
<sequence length="110" mass="12435">MVRICSIDADGGFNSSVSTNYQKSNAEVFRQTMLKVSNVQTWDCYWISYVGMTRWIEQTVGIIALIKAFLDCGTWMISRVISITTPSSTIHIPQLIKLLGENLDEPPVYK</sequence>
<name>A0AAN7M1E7_TRANT</name>
<dbReference type="Proteomes" id="UP001346149">
    <property type="component" value="Unassembled WGS sequence"/>
</dbReference>
<evidence type="ECO:0000313" key="2">
    <source>
        <dbReference type="Proteomes" id="UP001346149"/>
    </source>
</evidence>
<gene>
    <name evidence="1" type="ORF">SAY86_028910</name>
</gene>
<accession>A0AAN7M1E7</accession>
<protein>
    <submittedName>
        <fullName evidence="1">Uncharacterized protein</fullName>
    </submittedName>
</protein>